<dbReference type="Pfam" id="PF05970">
    <property type="entry name" value="PIF1"/>
    <property type="match status" value="1"/>
</dbReference>
<dbReference type="SUPFAM" id="SSF52540">
    <property type="entry name" value="P-loop containing nucleoside triphosphate hydrolases"/>
    <property type="match status" value="1"/>
</dbReference>
<name>A0A368FL34_ANCCA</name>
<sequence length="439" mass="50221">MFALLKQSTMQEAMEEAANKDTTLTAWFKLNEEYERKEQEGVDLQGVVDPRTLYYTQIPEFFTFVQQTREWKIRQHGTRQIGRMYVATPRVIERFSLQDSAWLPLLHRKNIHSSVHLRTVENILYPTFTETARARRLLHDDTHYGECLEEASLFQLPTELHALFGYMLAFCDISEPQQLFDRFKACMAEDFVHRGYSQTKAEALVYYDLSGRLAALQYNFSEQVTLPVLPRSEFSSVEEYHRTKRAELYACLNFIDGPGGSGKTYIYNAMYHILKGQQKSVVAWTGIAGSLLPERRTASSTFKLNMASGNRDCAMRREDRDAATLKEADAIIWDEISMVPKFSLEAVDLLLQDLMCNALSFGGKTIVIGGDFRQVLPIIERGRESDMVDACVKNSRLWSEFHKHSLVINVRAASSGASWYGLFMGIGNGEFEQDNEGRI</sequence>
<keyword evidence="1" id="KW-0378">Hydrolase</keyword>
<feature type="domain" description="DNA helicase Pif1-like DEAD-box helicase" evidence="2">
    <location>
        <begin position="253"/>
        <end position="415"/>
    </location>
</feature>
<evidence type="ECO:0000256" key="1">
    <source>
        <dbReference type="RuleBase" id="RU363044"/>
    </source>
</evidence>
<dbReference type="GO" id="GO:0016887">
    <property type="term" value="F:ATP hydrolysis activity"/>
    <property type="evidence" value="ECO:0007669"/>
    <property type="project" value="RHEA"/>
</dbReference>
<protein>
    <recommendedName>
        <fullName evidence="1">ATP-dependent DNA helicase</fullName>
        <ecNumber evidence="1">5.6.2.3</ecNumber>
    </recommendedName>
</protein>
<keyword evidence="1" id="KW-0227">DNA damage</keyword>
<evidence type="ECO:0000313" key="4">
    <source>
        <dbReference type="Proteomes" id="UP000252519"/>
    </source>
</evidence>
<dbReference type="PANTHER" id="PTHR10492">
    <property type="match status" value="1"/>
</dbReference>
<dbReference type="GO" id="GO:0006281">
    <property type="term" value="P:DNA repair"/>
    <property type="evidence" value="ECO:0007669"/>
    <property type="project" value="UniProtKB-KW"/>
</dbReference>
<proteinExistence type="inferred from homology"/>
<dbReference type="Proteomes" id="UP000252519">
    <property type="component" value="Unassembled WGS sequence"/>
</dbReference>
<evidence type="ECO:0000259" key="2">
    <source>
        <dbReference type="Pfam" id="PF05970"/>
    </source>
</evidence>
<keyword evidence="1" id="KW-0547">Nucleotide-binding</keyword>
<dbReference type="PANTHER" id="PTHR10492:SF57">
    <property type="entry name" value="ATP-DEPENDENT DNA HELICASE"/>
    <property type="match status" value="1"/>
</dbReference>
<accession>A0A368FL34</accession>
<keyword evidence="4" id="KW-1185">Reference proteome</keyword>
<dbReference type="GO" id="GO:0005524">
    <property type="term" value="F:ATP binding"/>
    <property type="evidence" value="ECO:0007669"/>
    <property type="project" value="UniProtKB-KW"/>
</dbReference>
<dbReference type="GO" id="GO:0006310">
    <property type="term" value="P:DNA recombination"/>
    <property type="evidence" value="ECO:0007669"/>
    <property type="project" value="UniProtKB-KW"/>
</dbReference>
<dbReference type="InterPro" id="IPR027417">
    <property type="entry name" value="P-loop_NTPase"/>
</dbReference>
<keyword evidence="1" id="KW-0347">Helicase</keyword>
<dbReference type="GO" id="GO:0000723">
    <property type="term" value="P:telomere maintenance"/>
    <property type="evidence" value="ECO:0007669"/>
    <property type="project" value="InterPro"/>
</dbReference>
<keyword evidence="1" id="KW-0234">DNA repair</keyword>
<comment type="similarity">
    <text evidence="1">Belongs to the helicase family.</text>
</comment>
<comment type="caution">
    <text evidence="3">The sequence shown here is derived from an EMBL/GenBank/DDBJ whole genome shotgun (WGS) entry which is preliminary data.</text>
</comment>
<dbReference type="Gene3D" id="3.40.50.300">
    <property type="entry name" value="P-loop containing nucleotide triphosphate hydrolases"/>
    <property type="match status" value="1"/>
</dbReference>
<comment type="cofactor">
    <cofactor evidence="1">
        <name>Mg(2+)</name>
        <dbReference type="ChEBI" id="CHEBI:18420"/>
    </cofactor>
</comment>
<reference evidence="3 4" key="1">
    <citation type="submission" date="2014-10" db="EMBL/GenBank/DDBJ databases">
        <title>Draft genome of the hookworm Ancylostoma caninum.</title>
        <authorList>
            <person name="Mitreva M."/>
        </authorList>
    </citation>
    <scope>NUCLEOTIDE SEQUENCE [LARGE SCALE GENOMIC DNA]</scope>
    <source>
        <strain evidence="3 4">Baltimore</strain>
    </source>
</reference>
<keyword evidence="1" id="KW-0233">DNA recombination</keyword>
<keyword evidence="1" id="KW-0067">ATP-binding</keyword>
<evidence type="ECO:0000313" key="3">
    <source>
        <dbReference type="EMBL" id="RCN31570.1"/>
    </source>
</evidence>
<dbReference type="STRING" id="29170.A0A368FL34"/>
<dbReference type="EC" id="5.6.2.3" evidence="1"/>
<dbReference type="InterPro" id="IPR010285">
    <property type="entry name" value="DNA_helicase_pif1-like_DEAD"/>
</dbReference>
<dbReference type="EMBL" id="JOJR01001268">
    <property type="protein sequence ID" value="RCN31570.1"/>
    <property type="molecule type" value="Genomic_DNA"/>
</dbReference>
<dbReference type="OrthoDB" id="272985at2759"/>
<dbReference type="GO" id="GO:0043139">
    <property type="term" value="F:5'-3' DNA helicase activity"/>
    <property type="evidence" value="ECO:0007669"/>
    <property type="project" value="UniProtKB-EC"/>
</dbReference>
<organism evidence="3 4">
    <name type="scientific">Ancylostoma caninum</name>
    <name type="common">Dog hookworm</name>
    <dbReference type="NCBI Taxonomy" id="29170"/>
    <lineage>
        <taxon>Eukaryota</taxon>
        <taxon>Metazoa</taxon>
        <taxon>Ecdysozoa</taxon>
        <taxon>Nematoda</taxon>
        <taxon>Chromadorea</taxon>
        <taxon>Rhabditida</taxon>
        <taxon>Rhabditina</taxon>
        <taxon>Rhabditomorpha</taxon>
        <taxon>Strongyloidea</taxon>
        <taxon>Ancylostomatidae</taxon>
        <taxon>Ancylostomatinae</taxon>
        <taxon>Ancylostoma</taxon>
    </lineage>
</organism>
<gene>
    <name evidence="3" type="ORF">ANCCAN_22640</name>
</gene>
<comment type="catalytic activity">
    <reaction evidence="1">
        <text>ATP + H2O = ADP + phosphate + H(+)</text>
        <dbReference type="Rhea" id="RHEA:13065"/>
        <dbReference type="ChEBI" id="CHEBI:15377"/>
        <dbReference type="ChEBI" id="CHEBI:15378"/>
        <dbReference type="ChEBI" id="CHEBI:30616"/>
        <dbReference type="ChEBI" id="CHEBI:43474"/>
        <dbReference type="ChEBI" id="CHEBI:456216"/>
        <dbReference type="EC" id="5.6.2.3"/>
    </reaction>
</comment>
<dbReference type="AlphaFoldDB" id="A0A368FL34"/>